<keyword evidence="1" id="KW-0408">Iron</keyword>
<feature type="domain" description="Fe2OG dioxygenase" evidence="2">
    <location>
        <begin position="114"/>
        <end position="231"/>
    </location>
</feature>
<dbReference type="GO" id="GO:0016491">
    <property type="term" value="F:oxidoreductase activity"/>
    <property type="evidence" value="ECO:0007669"/>
    <property type="project" value="UniProtKB-KW"/>
</dbReference>
<dbReference type="InterPro" id="IPR018655">
    <property type="entry name" value="DUF2086"/>
</dbReference>
<dbReference type="Gene3D" id="2.60.120.620">
    <property type="entry name" value="q2cbj1_9rhob like domain"/>
    <property type="match status" value="1"/>
</dbReference>
<comment type="similarity">
    <text evidence="1">Belongs to the iron/ascorbate-dependent oxidoreductase family.</text>
</comment>
<reference evidence="4" key="1">
    <citation type="submission" date="2018-09" db="EMBL/GenBank/DDBJ databases">
        <title>Chryseolinea sp. KIS68-18 isolated from soil.</title>
        <authorList>
            <person name="Weon H.-Y."/>
            <person name="Kwon S.-W."/>
            <person name="Lee S.A."/>
        </authorList>
    </citation>
    <scope>NUCLEOTIDE SEQUENCE [LARGE SCALE GENOMIC DNA]</scope>
    <source>
        <strain evidence="4">KIS68-18</strain>
    </source>
</reference>
<dbReference type="InterPro" id="IPR005123">
    <property type="entry name" value="Oxoglu/Fe-dep_dioxygenase_dom"/>
</dbReference>
<dbReference type="GO" id="GO:0046872">
    <property type="term" value="F:metal ion binding"/>
    <property type="evidence" value="ECO:0007669"/>
    <property type="project" value="UniProtKB-KW"/>
</dbReference>
<evidence type="ECO:0000256" key="1">
    <source>
        <dbReference type="RuleBase" id="RU003682"/>
    </source>
</evidence>
<dbReference type="AlphaFoldDB" id="A0A385SN56"/>
<evidence type="ECO:0000313" key="4">
    <source>
        <dbReference type="Proteomes" id="UP000266183"/>
    </source>
</evidence>
<protein>
    <submittedName>
        <fullName evidence="3">Prolyl 4-hydroxylase subunit alpha</fullName>
    </submittedName>
</protein>
<keyword evidence="1" id="KW-0479">Metal-binding</keyword>
<dbReference type="OrthoDB" id="9781972at2"/>
<dbReference type="Pfam" id="PF09859">
    <property type="entry name" value="Oxygenase-NA"/>
    <property type="match status" value="1"/>
</dbReference>
<dbReference type="PROSITE" id="PS51471">
    <property type="entry name" value="FE2OG_OXY"/>
    <property type="match status" value="1"/>
</dbReference>
<proteinExistence type="inferred from homology"/>
<evidence type="ECO:0000313" key="3">
    <source>
        <dbReference type="EMBL" id="AYB31375.1"/>
    </source>
</evidence>
<dbReference type="KEGG" id="chk:D4L85_12655"/>
<keyword evidence="1" id="KW-0560">Oxidoreductase</keyword>
<sequence>MEDIVAMPWESIYTALNEKGYALLPRVLSADECRHLSGLYADPDLYRNTINMQRYRFGKGEYKYFNYPLPPTIQVLREMLYAPLAKLANAWMQKLGMDITYPGDHKALVAHCHDHDQPRPTPLILRYEAGGFNTLHQDLYGAVYFPFQVVFVLSQAGRDHEGGEFVLTEQVPRAQSKAEVLQPNQGDALIFTTNFRPVKGSRGYYRATMKHGVSEVKSGVRYSLGIIFHDAA</sequence>
<gene>
    <name evidence="3" type="ORF">D4L85_12655</name>
</gene>
<keyword evidence="4" id="KW-1185">Reference proteome</keyword>
<name>A0A385SN56_9BACT</name>
<dbReference type="Proteomes" id="UP000266183">
    <property type="component" value="Chromosome"/>
</dbReference>
<dbReference type="EMBL" id="CP032382">
    <property type="protein sequence ID" value="AYB31375.1"/>
    <property type="molecule type" value="Genomic_DNA"/>
</dbReference>
<accession>A0A385SN56</accession>
<evidence type="ECO:0000259" key="2">
    <source>
        <dbReference type="PROSITE" id="PS51471"/>
    </source>
</evidence>
<organism evidence="3 4">
    <name type="scientific">Chryseolinea soli</name>
    <dbReference type="NCBI Taxonomy" id="2321403"/>
    <lineage>
        <taxon>Bacteria</taxon>
        <taxon>Pseudomonadati</taxon>
        <taxon>Bacteroidota</taxon>
        <taxon>Cytophagia</taxon>
        <taxon>Cytophagales</taxon>
        <taxon>Fulvivirgaceae</taxon>
        <taxon>Chryseolinea</taxon>
    </lineage>
</organism>
<dbReference type="RefSeq" id="WP_119754647.1">
    <property type="nucleotide sequence ID" value="NZ_CP032382.1"/>
</dbReference>